<dbReference type="EMBL" id="NTSO01000002">
    <property type="protein sequence ID" value="PFF51781.1"/>
    <property type="molecule type" value="Genomic_DNA"/>
</dbReference>
<feature type="transmembrane region" description="Helical" evidence="5">
    <location>
        <begin position="272"/>
        <end position="295"/>
    </location>
</feature>
<dbReference type="Proteomes" id="UP000075476">
    <property type="component" value="Unassembled WGS sequence"/>
</dbReference>
<dbReference type="GO" id="GO:0016020">
    <property type="term" value="C:membrane"/>
    <property type="evidence" value="ECO:0007669"/>
    <property type="project" value="UniProtKB-SubCell"/>
</dbReference>
<keyword evidence="3 5" id="KW-1133">Transmembrane helix</keyword>
<sequence length="444" mass="48649">MNEQHLHRSLSLRQLIIYGMVSMSPLAPFQVYGMVTNQSFGMAPLVYFIGMILMFFTALSYAQFSKEFLHAGSVYTFVSKGVNPHVGFVAGWTLLADYILAPGLVYSFAGLWMSGLVPGVNPVVWSLFFVLVNTIINVKGIEVNAKVNNILFYVQLIGLVVFVGLAIKYVFVDGHGTGGFSLAPLFQPEHIDWKFFATVISITVMGFMGFDCVSTLSEESKNPKKHIPLATVGSLICTGLLFLVLTYVATLAHPNHADLNEEMALFDIAKEIGGNGFFQFMIIVNVLSAGVATTLNIQSAVSRIMYAMGRDNILPFSGFFAKLHSKHDTPVNSIITAGVISTIIILVGSIPTVLMFINFGAVTSFTVLNMAVIYYFFFKKKQRGIKGFLLHVMAPMVGILVCGYVWTGFDMLAYGAGFSWVFVGIVIGAIKSKGYKIVPKIENM</sequence>
<dbReference type="GO" id="GO:0055085">
    <property type="term" value="P:transmembrane transport"/>
    <property type="evidence" value="ECO:0007669"/>
    <property type="project" value="InterPro"/>
</dbReference>
<dbReference type="InterPro" id="IPR004841">
    <property type="entry name" value="AA-permease/SLC12A_dom"/>
</dbReference>
<evidence type="ECO:0000313" key="10">
    <source>
        <dbReference type="Proteomes" id="UP000220210"/>
    </source>
</evidence>
<evidence type="ECO:0000313" key="7">
    <source>
        <dbReference type="EMBL" id="KXY51352.1"/>
    </source>
</evidence>
<dbReference type="PANTHER" id="PTHR42770">
    <property type="entry name" value="AMINO ACID TRANSPORTER-RELATED"/>
    <property type="match status" value="1"/>
</dbReference>
<feature type="domain" description="Amino acid permease/ SLC12A" evidence="6">
    <location>
        <begin position="41"/>
        <end position="415"/>
    </location>
</feature>
<keyword evidence="4 5" id="KW-0472">Membrane</keyword>
<feature type="transmembrane region" description="Helical" evidence="5">
    <location>
        <begin position="45"/>
        <end position="64"/>
    </location>
</feature>
<dbReference type="PIRSF" id="PIRSF006060">
    <property type="entry name" value="AA_transporter"/>
    <property type="match status" value="1"/>
</dbReference>
<comment type="caution">
    <text evidence="7">The sequence shown here is derived from an EMBL/GenBank/DDBJ whole genome shotgun (WGS) entry which is preliminary data.</text>
</comment>
<feature type="transmembrane region" description="Helical" evidence="5">
    <location>
        <begin position="85"/>
        <end position="108"/>
    </location>
</feature>
<evidence type="ECO:0000256" key="3">
    <source>
        <dbReference type="ARBA" id="ARBA00022989"/>
    </source>
</evidence>
<dbReference type="InterPro" id="IPR050367">
    <property type="entry name" value="APC_superfamily"/>
</dbReference>
<feature type="transmembrane region" description="Helical" evidence="5">
    <location>
        <begin position="388"/>
        <end position="406"/>
    </location>
</feature>
<feature type="transmembrane region" description="Helical" evidence="5">
    <location>
        <begin position="229"/>
        <end position="252"/>
    </location>
</feature>
<protein>
    <submittedName>
        <fullName evidence="8">Amino acid permease</fullName>
    </submittedName>
    <submittedName>
        <fullName evidence="7">Porin</fullName>
    </submittedName>
</protein>
<feature type="transmembrane region" description="Helical" evidence="5">
    <location>
        <begin position="356"/>
        <end position="376"/>
    </location>
</feature>
<dbReference type="Gene3D" id="1.20.1740.10">
    <property type="entry name" value="Amino acid/polyamine transporter I"/>
    <property type="match status" value="1"/>
</dbReference>
<feature type="transmembrane region" description="Helical" evidence="5">
    <location>
        <begin position="412"/>
        <end position="430"/>
    </location>
</feature>
<feature type="transmembrane region" description="Helical" evidence="5">
    <location>
        <begin position="120"/>
        <end position="138"/>
    </location>
</feature>
<comment type="subcellular location">
    <subcellularLocation>
        <location evidence="1">Membrane</location>
        <topology evidence="1">Multi-pass membrane protein</topology>
    </subcellularLocation>
</comment>
<evidence type="ECO:0000256" key="5">
    <source>
        <dbReference type="SAM" id="Phobius"/>
    </source>
</evidence>
<evidence type="ECO:0000256" key="1">
    <source>
        <dbReference type="ARBA" id="ARBA00004141"/>
    </source>
</evidence>
<feature type="transmembrane region" description="Helical" evidence="5">
    <location>
        <begin position="12"/>
        <end position="33"/>
    </location>
</feature>
<evidence type="ECO:0000313" key="9">
    <source>
        <dbReference type="Proteomes" id="UP000075476"/>
    </source>
</evidence>
<proteinExistence type="predicted"/>
<reference evidence="8 10" key="2">
    <citation type="submission" date="2017-09" db="EMBL/GenBank/DDBJ databases">
        <title>Large-scale bioinformatics analysis of Bacillus genomes uncovers conserved roles of natural products in bacterial physiology.</title>
        <authorList>
            <consortium name="Agbiome Team Llc"/>
            <person name="Bleich R.M."/>
            <person name="Kirk G.J."/>
            <person name="Santa Maria K.C."/>
            <person name="Allen S.E."/>
            <person name="Farag S."/>
            <person name="Shank E.A."/>
            <person name="Bowers A."/>
        </authorList>
    </citation>
    <scope>NUCLEOTIDE SEQUENCE [LARGE SCALE GENOMIC DNA]</scope>
    <source>
        <strain evidence="8 10">AFS020204</strain>
    </source>
</reference>
<feature type="transmembrane region" description="Helical" evidence="5">
    <location>
        <begin position="150"/>
        <end position="171"/>
    </location>
</feature>
<accession>A0A9X0MK94</accession>
<gene>
    <name evidence="7" type="ORF">AT268_33285</name>
    <name evidence="8" type="ORF">CN357_03555</name>
</gene>
<dbReference type="EMBL" id="LOMO01000001">
    <property type="protein sequence ID" value="KXY51352.1"/>
    <property type="molecule type" value="Genomic_DNA"/>
</dbReference>
<evidence type="ECO:0000259" key="6">
    <source>
        <dbReference type="Pfam" id="PF00324"/>
    </source>
</evidence>
<reference evidence="7 9" key="1">
    <citation type="submission" date="2015-12" db="EMBL/GenBank/DDBJ databases">
        <title>Bacillus cereus Group isolate.</title>
        <authorList>
            <person name="Kovac J."/>
        </authorList>
    </citation>
    <scope>NUCLEOTIDE SEQUENCE [LARGE SCALE GENOMIC DNA]</scope>
    <source>
        <strain evidence="7 9">FSL K6-0073</strain>
    </source>
</reference>
<feature type="transmembrane region" description="Helical" evidence="5">
    <location>
        <begin position="195"/>
        <end position="217"/>
    </location>
</feature>
<evidence type="ECO:0000256" key="4">
    <source>
        <dbReference type="ARBA" id="ARBA00023136"/>
    </source>
</evidence>
<feature type="transmembrane region" description="Helical" evidence="5">
    <location>
        <begin position="331"/>
        <end position="350"/>
    </location>
</feature>
<dbReference type="Proteomes" id="UP000220210">
    <property type="component" value="Unassembled WGS sequence"/>
</dbReference>
<dbReference type="AlphaFoldDB" id="A0A9X0MK94"/>
<organism evidence="7 9">
    <name type="scientific">Bacillus cereus</name>
    <dbReference type="NCBI Taxonomy" id="1396"/>
    <lineage>
        <taxon>Bacteria</taxon>
        <taxon>Bacillati</taxon>
        <taxon>Bacillota</taxon>
        <taxon>Bacilli</taxon>
        <taxon>Bacillales</taxon>
        <taxon>Bacillaceae</taxon>
        <taxon>Bacillus</taxon>
        <taxon>Bacillus cereus group</taxon>
    </lineage>
</organism>
<evidence type="ECO:0000313" key="8">
    <source>
        <dbReference type="EMBL" id="PFF51781.1"/>
    </source>
</evidence>
<dbReference type="PANTHER" id="PTHR42770:SF16">
    <property type="entry name" value="AMINO ACID PERMEASE"/>
    <property type="match status" value="1"/>
</dbReference>
<dbReference type="Pfam" id="PF00324">
    <property type="entry name" value="AA_permease"/>
    <property type="match status" value="1"/>
</dbReference>
<keyword evidence="2 5" id="KW-0812">Transmembrane</keyword>
<evidence type="ECO:0000256" key="2">
    <source>
        <dbReference type="ARBA" id="ARBA00022692"/>
    </source>
</evidence>
<name>A0A9X0MK94_BACCE</name>
<dbReference type="RefSeq" id="WP_061662687.1">
    <property type="nucleotide sequence ID" value="NZ_JARPPC010000002.1"/>
</dbReference>